<dbReference type="SUPFAM" id="SSF48371">
    <property type="entry name" value="ARM repeat"/>
    <property type="match status" value="1"/>
</dbReference>
<reference evidence="2" key="1">
    <citation type="journal article" date="2019" name="Int. J. Syst. Evol. Microbiol.">
        <title>The Global Catalogue of Microorganisms (GCM) 10K type strain sequencing project: providing services to taxonomists for standard genome sequencing and annotation.</title>
        <authorList>
            <consortium name="The Broad Institute Genomics Platform"/>
            <consortium name="The Broad Institute Genome Sequencing Center for Infectious Disease"/>
            <person name="Wu L."/>
            <person name="Ma J."/>
        </authorList>
    </citation>
    <scope>NUCLEOTIDE SEQUENCE [LARGE SCALE GENOMIC DNA]</scope>
    <source>
        <strain evidence="2">TBRC 5832</strain>
    </source>
</reference>
<dbReference type="Proteomes" id="UP001595867">
    <property type="component" value="Unassembled WGS sequence"/>
</dbReference>
<evidence type="ECO:0000313" key="1">
    <source>
        <dbReference type="EMBL" id="MFC4068292.1"/>
    </source>
</evidence>
<gene>
    <name evidence="1" type="ORF">ACFO0C_25475</name>
</gene>
<dbReference type="RefSeq" id="WP_378069194.1">
    <property type="nucleotide sequence ID" value="NZ_JBHSBL010000019.1"/>
</dbReference>
<organism evidence="1 2">
    <name type="scientific">Actinoplanes subglobosus</name>
    <dbReference type="NCBI Taxonomy" id="1547892"/>
    <lineage>
        <taxon>Bacteria</taxon>
        <taxon>Bacillati</taxon>
        <taxon>Actinomycetota</taxon>
        <taxon>Actinomycetes</taxon>
        <taxon>Micromonosporales</taxon>
        <taxon>Micromonosporaceae</taxon>
        <taxon>Actinoplanes</taxon>
    </lineage>
</organism>
<dbReference type="PANTHER" id="PTHR12697">
    <property type="entry name" value="PBS LYASE HEAT-LIKE PROTEIN"/>
    <property type="match status" value="1"/>
</dbReference>
<dbReference type="Pfam" id="PF13646">
    <property type="entry name" value="HEAT_2"/>
    <property type="match status" value="3"/>
</dbReference>
<dbReference type="Gene3D" id="1.25.10.10">
    <property type="entry name" value="Leucine-rich Repeat Variant"/>
    <property type="match status" value="2"/>
</dbReference>
<evidence type="ECO:0000313" key="2">
    <source>
        <dbReference type="Proteomes" id="UP001595867"/>
    </source>
</evidence>
<dbReference type="PANTHER" id="PTHR12697:SF5">
    <property type="entry name" value="DEOXYHYPUSINE HYDROXYLASE"/>
    <property type="match status" value="1"/>
</dbReference>
<dbReference type="InterPro" id="IPR016024">
    <property type="entry name" value="ARM-type_fold"/>
</dbReference>
<accession>A0ABV8IZ79</accession>
<comment type="caution">
    <text evidence="1">The sequence shown here is derived from an EMBL/GenBank/DDBJ whole genome shotgun (WGS) entry which is preliminary data.</text>
</comment>
<dbReference type="InterPro" id="IPR004155">
    <property type="entry name" value="PBS_lyase_HEAT"/>
</dbReference>
<dbReference type="InterPro" id="IPR011989">
    <property type="entry name" value="ARM-like"/>
</dbReference>
<protein>
    <submittedName>
        <fullName evidence="1">HEAT repeat domain-containing protein</fullName>
    </submittedName>
</protein>
<dbReference type="EMBL" id="JBHSBL010000019">
    <property type="protein sequence ID" value="MFC4068292.1"/>
    <property type="molecule type" value="Genomic_DNA"/>
</dbReference>
<keyword evidence="2" id="KW-1185">Reference proteome</keyword>
<name>A0ABV8IZ79_9ACTN</name>
<proteinExistence type="predicted"/>
<dbReference type="SMART" id="SM00567">
    <property type="entry name" value="EZ_HEAT"/>
    <property type="match status" value="4"/>
</dbReference>
<sequence length="363" mass="37873">MTGRLDHVFRLAADDDPWPLVRELAGSGDLSLVPPVQAALERCLDDHDWYGRDLMAYLLVGLRGVAAFPLVLRAFARPLEGGDHRRLIGELVVELMRKDPGACRPVIVAFAGSAHPGLRSAAVWALGYVLEPADLDLLRAAAADPDRAVRQAAVGSLAELKDDRRAFELVVAALADPDDPVRLAAVTGLRWFGSEDAVPHLARLAHDPSPAVRSVLGDALGALLISPGIAGDLDPAPGALGLLSGAPGASFGIEDTLAVLLGDPEPSVRAAAARGVQRLEVLRAHLGDPDPRVRAAVAAGLARHGGPELAVLAADESPLVRADLVTALGVSGHPGARPLVEALADDPDRAVRARVRVALDRLG</sequence>